<dbReference type="AlphaFoldDB" id="A0A225DL12"/>
<proteinExistence type="predicted"/>
<dbReference type="SUPFAM" id="SSF52833">
    <property type="entry name" value="Thioredoxin-like"/>
    <property type="match status" value="1"/>
</dbReference>
<dbReference type="EMBL" id="NIDE01000017">
    <property type="protein sequence ID" value="OWK36827.1"/>
    <property type="molecule type" value="Genomic_DNA"/>
</dbReference>
<accession>A0A225DL12</accession>
<keyword evidence="1" id="KW-1133">Transmembrane helix</keyword>
<evidence type="ECO:0008006" key="4">
    <source>
        <dbReference type="Google" id="ProtNLM"/>
    </source>
</evidence>
<keyword evidence="1" id="KW-0472">Membrane</keyword>
<protein>
    <recommendedName>
        <fullName evidence="4">RedB protein</fullName>
    </recommendedName>
</protein>
<dbReference type="Gene3D" id="3.40.30.10">
    <property type="entry name" value="Glutaredoxin"/>
    <property type="match status" value="1"/>
</dbReference>
<name>A0A225DL12_9BACT</name>
<keyword evidence="1" id="KW-0812">Transmembrane</keyword>
<comment type="caution">
    <text evidence="2">The sequence shown here is derived from an EMBL/GenBank/DDBJ whole genome shotgun (WGS) entry which is preliminary data.</text>
</comment>
<feature type="transmembrane region" description="Helical" evidence="1">
    <location>
        <begin position="9"/>
        <end position="28"/>
    </location>
</feature>
<evidence type="ECO:0000313" key="2">
    <source>
        <dbReference type="EMBL" id="OWK36827.1"/>
    </source>
</evidence>
<organism evidence="2 3">
    <name type="scientific">Fimbriiglobus ruber</name>
    <dbReference type="NCBI Taxonomy" id="1908690"/>
    <lineage>
        <taxon>Bacteria</taxon>
        <taxon>Pseudomonadati</taxon>
        <taxon>Planctomycetota</taxon>
        <taxon>Planctomycetia</taxon>
        <taxon>Gemmatales</taxon>
        <taxon>Gemmataceae</taxon>
        <taxon>Fimbriiglobus</taxon>
    </lineage>
</organism>
<evidence type="ECO:0000313" key="3">
    <source>
        <dbReference type="Proteomes" id="UP000214646"/>
    </source>
</evidence>
<dbReference type="InterPro" id="IPR036249">
    <property type="entry name" value="Thioredoxin-like_sf"/>
</dbReference>
<evidence type="ECO:0000256" key="1">
    <source>
        <dbReference type="SAM" id="Phobius"/>
    </source>
</evidence>
<keyword evidence="3" id="KW-1185">Reference proteome</keyword>
<sequence>MIRCGHDFFVRALVVVWAVGVGVGFYAWERYDRTPGPGVETAGVPVAPVASAEPFTIELFAHPRCPCTRASLMVLAEVLAAAPGIADVRVVFVRPAGTPAGWERTDLWDAAVCLPGARVSCDAEGEVARRAGAVTSGQVNVYDRGGRVVFSGGITAARGRAGDSPGRREVVRALAGLEPTLSSAPVFGCPLIGPAGCSVGPPGVCE</sequence>
<dbReference type="Proteomes" id="UP000214646">
    <property type="component" value="Unassembled WGS sequence"/>
</dbReference>
<gene>
    <name evidence="2" type="ORF">FRUB_09390</name>
</gene>
<reference evidence="3" key="1">
    <citation type="submission" date="2017-06" db="EMBL/GenBank/DDBJ databases">
        <title>Genome analysis of Fimbriiglobus ruber SP5, the first member of the order Planctomycetales with confirmed chitinolytic capability.</title>
        <authorList>
            <person name="Ravin N.V."/>
            <person name="Rakitin A.L."/>
            <person name="Ivanova A.A."/>
            <person name="Beletsky A.V."/>
            <person name="Kulichevskaya I.S."/>
            <person name="Mardanov A.V."/>
            <person name="Dedysh S.N."/>
        </authorList>
    </citation>
    <scope>NUCLEOTIDE SEQUENCE [LARGE SCALE GENOMIC DNA]</scope>
    <source>
        <strain evidence="3">SP5</strain>
    </source>
</reference>